<feature type="transmembrane region" description="Helical" evidence="6">
    <location>
        <begin position="153"/>
        <end position="174"/>
    </location>
</feature>
<dbReference type="InterPro" id="IPR002781">
    <property type="entry name" value="TM_pro_TauE-like"/>
</dbReference>
<keyword evidence="3 6" id="KW-0812">Transmembrane</keyword>
<accession>A0ABV9TD58</accession>
<feature type="transmembrane region" description="Helical" evidence="6">
    <location>
        <begin position="51"/>
        <end position="71"/>
    </location>
</feature>
<organism evidence="7 8">
    <name type="scientific">Pseudofrancisella aestuarii</name>
    <dbReference type="NCBI Taxonomy" id="2670347"/>
    <lineage>
        <taxon>Bacteria</taxon>
        <taxon>Pseudomonadati</taxon>
        <taxon>Pseudomonadota</taxon>
        <taxon>Gammaproteobacteria</taxon>
        <taxon>Thiotrichales</taxon>
        <taxon>Francisellaceae</taxon>
        <taxon>Pseudofrancisella</taxon>
    </lineage>
</organism>
<name>A0ABV9TD58_9GAMM</name>
<comment type="caution">
    <text evidence="7">The sequence shown here is derived from an EMBL/GenBank/DDBJ whole genome shotgun (WGS) entry which is preliminary data.</text>
</comment>
<evidence type="ECO:0000313" key="7">
    <source>
        <dbReference type="EMBL" id="MFC4893108.1"/>
    </source>
</evidence>
<evidence type="ECO:0000256" key="3">
    <source>
        <dbReference type="ARBA" id="ARBA00022692"/>
    </source>
</evidence>
<evidence type="ECO:0000256" key="5">
    <source>
        <dbReference type="ARBA" id="ARBA00023136"/>
    </source>
</evidence>
<feature type="transmembrane region" description="Helical" evidence="6">
    <location>
        <begin position="106"/>
        <end position="128"/>
    </location>
</feature>
<dbReference type="Proteomes" id="UP001595926">
    <property type="component" value="Unassembled WGS sequence"/>
</dbReference>
<keyword evidence="5 6" id="KW-0472">Membrane</keyword>
<evidence type="ECO:0000256" key="1">
    <source>
        <dbReference type="ARBA" id="ARBA00004141"/>
    </source>
</evidence>
<evidence type="ECO:0000256" key="4">
    <source>
        <dbReference type="ARBA" id="ARBA00022989"/>
    </source>
</evidence>
<evidence type="ECO:0000313" key="8">
    <source>
        <dbReference type="Proteomes" id="UP001595926"/>
    </source>
</evidence>
<comment type="subcellular location">
    <subcellularLocation>
        <location evidence="6">Cell membrane</location>
        <topology evidence="6">Multi-pass membrane protein</topology>
    </subcellularLocation>
    <subcellularLocation>
        <location evidence="1">Membrane</location>
        <topology evidence="1">Multi-pass membrane protein</topology>
    </subcellularLocation>
</comment>
<keyword evidence="6" id="KW-1003">Cell membrane</keyword>
<sequence>MDYLLIFLCLGFLTSLLARIIGIKGDVILILLLILIIADDGCIINHNYSDIAVNTSLIIILFSSLISIINLHKSKSLNWILVTNIIPATFIGAVTSFVFSDGIQMIDAAAISGSVLLFLTILTIYNLIKLSQTNSPLNKNLVFSLFKLNSSKILNVMMFSALAISVALISLALINDYQSYSLYSSAWAIKWLAILCILPIKLFSSYLGSKYLHKLSSTYSKFLFAGVLSIIGSTLLFI</sequence>
<dbReference type="Pfam" id="PF01925">
    <property type="entry name" value="TauE"/>
    <property type="match status" value="1"/>
</dbReference>
<comment type="similarity">
    <text evidence="2 6">Belongs to the 4-toluene sulfonate uptake permease (TSUP) (TC 2.A.102) family.</text>
</comment>
<evidence type="ECO:0000256" key="6">
    <source>
        <dbReference type="RuleBase" id="RU363041"/>
    </source>
</evidence>
<evidence type="ECO:0000256" key="2">
    <source>
        <dbReference type="ARBA" id="ARBA00009142"/>
    </source>
</evidence>
<keyword evidence="8" id="KW-1185">Reference proteome</keyword>
<feature type="transmembrane region" description="Helical" evidence="6">
    <location>
        <begin position="219"/>
        <end position="237"/>
    </location>
</feature>
<dbReference type="EMBL" id="JBHSJH010000003">
    <property type="protein sequence ID" value="MFC4893108.1"/>
    <property type="molecule type" value="Genomic_DNA"/>
</dbReference>
<feature type="transmembrane region" description="Helical" evidence="6">
    <location>
        <begin position="186"/>
        <end position="207"/>
    </location>
</feature>
<feature type="transmembrane region" description="Helical" evidence="6">
    <location>
        <begin position="77"/>
        <end position="99"/>
    </location>
</feature>
<protein>
    <recommendedName>
        <fullName evidence="6">Probable membrane transporter protein</fullName>
    </recommendedName>
</protein>
<proteinExistence type="inferred from homology"/>
<keyword evidence="4 6" id="KW-1133">Transmembrane helix</keyword>
<gene>
    <name evidence="7" type="ORF">ACFPDQ_08610</name>
</gene>
<dbReference type="RefSeq" id="WP_119330911.1">
    <property type="nucleotide sequence ID" value="NZ_JBHSJH010000003.1"/>
</dbReference>
<reference evidence="8" key="1">
    <citation type="journal article" date="2019" name="Int. J. Syst. Evol. Microbiol.">
        <title>The Global Catalogue of Microorganisms (GCM) 10K type strain sequencing project: providing services to taxonomists for standard genome sequencing and annotation.</title>
        <authorList>
            <consortium name="The Broad Institute Genomics Platform"/>
            <consortium name="The Broad Institute Genome Sequencing Center for Infectious Disease"/>
            <person name="Wu L."/>
            <person name="Ma J."/>
        </authorList>
    </citation>
    <scope>NUCLEOTIDE SEQUENCE [LARGE SCALE GENOMIC DNA]</scope>
    <source>
        <strain evidence="8">CGMCC 1.13718</strain>
    </source>
</reference>